<dbReference type="Proteomes" id="UP000516349">
    <property type="component" value="Chromosome"/>
</dbReference>
<name>A0A7H1NS77_9PROT</name>
<dbReference type="EMBL" id="CP060244">
    <property type="protein sequence ID" value="QNT78637.1"/>
    <property type="molecule type" value="Genomic_DNA"/>
</dbReference>
<keyword evidence="2" id="KW-1185">Reference proteome</keyword>
<accession>A0A7H1NS77</accession>
<organism evidence="1 2">
    <name type="scientific">Entomobacter blattae</name>
    <dbReference type="NCBI Taxonomy" id="2762277"/>
    <lineage>
        <taxon>Bacteria</taxon>
        <taxon>Pseudomonadati</taxon>
        <taxon>Pseudomonadota</taxon>
        <taxon>Alphaproteobacteria</taxon>
        <taxon>Acetobacterales</taxon>
        <taxon>Acetobacteraceae</taxon>
        <taxon>Entomobacter</taxon>
    </lineage>
</organism>
<dbReference type="KEGG" id="ebla:JGUZn3_14120"/>
<protein>
    <submittedName>
        <fullName evidence="1">Uncharacterized protein</fullName>
    </submittedName>
</protein>
<reference evidence="1 2" key="1">
    <citation type="submission" date="2020-08" db="EMBL/GenBank/DDBJ databases">
        <title>Complete genome sequence of Entomobacter blattae G55GP.</title>
        <authorList>
            <person name="Poehlein A."/>
            <person name="Guzman J."/>
            <person name="Daniel R."/>
            <person name="Vilcinskas A."/>
        </authorList>
    </citation>
    <scope>NUCLEOTIDE SEQUENCE [LARGE SCALE GENOMIC DNA]</scope>
    <source>
        <strain evidence="1 2">G55GP</strain>
    </source>
</reference>
<sequence length="68" mass="7530">MGYVACCVFVELDSINGIIDGCIHFYGQNADTPILLHINSEYIVEKGTNTINPFFTKVLQTFVSIVVC</sequence>
<evidence type="ECO:0000313" key="1">
    <source>
        <dbReference type="EMBL" id="QNT78637.1"/>
    </source>
</evidence>
<dbReference type="AlphaFoldDB" id="A0A7H1NS77"/>
<evidence type="ECO:0000313" key="2">
    <source>
        <dbReference type="Proteomes" id="UP000516349"/>
    </source>
</evidence>
<proteinExistence type="predicted"/>
<gene>
    <name evidence="1" type="ORF">JGUZn3_14120</name>
</gene>